<gene>
    <name evidence="2" type="ORF">EZI54_13790</name>
</gene>
<dbReference type="SUPFAM" id="SSF158452">
    <property type="entry name" value="YqcC-like"/>
    <property type="match status" value="1"/>
</dbReference>
<dbReference type="RefSeq" id="WP_131482465.1">
    <property type="nucleotide sequence ID" value="NZ_SJDL01000021.1"/>
</dbReference>
<organism evidence="2 3">
    <name type="scientific">Marinobacter halodurans</name>
    <dbReference type="NCBI Taxonomy" id="2528979"/>
    <lineage>
        <taxon>Bacteria</taxon>
        <taxon>Pseudomonadati</taxon>
        <taxon>Pseudomonadota</taxon>
        <taxon>Gammaproteobacteria</taxon>
        <taxon>Pseudomonadales</taxon>
        <taxon>Marinobacteraceae</taxon>
        <taxon>Marinobacter</taxon>
    </lineage>
</organism>
<dbReference type="InterPro" id="IPR036814">
    <property type="entry name" value="YqcC-like_sf"/>
</dbReference>
<feature type="domain" description="YqcC-like" evidence="1">
    <location>
        <begin position="13"/>
        <end position="108"/>
    </location>
</feature>
<dbReference type="PANTHER" id="PTHR39586:SF1">
    <property type="entry name" value="CYTOPLASMIC PROTEIN"/>
    <property type="match status" value="1"/>
</dbReference>
<dbReference type="PIRSF" id="PIRSF006257">
    <property type="entry name" value="UCP006257"/>
    <property type="match status" value="1"/>
</dbReference>
<keyword evidence="3" id="KW-1185">Reference proteome</keyword>
<reference evidence="2 3" key="1">
    <citation type="submission" date="2019-02" db="EMBL/GenBank/DDBJ databases">
        <title>Marinobacter halodurans sp. nov., a marine bacterium isolated from sea tidal flat.</title>
        <authorList>
            <person name="Yoo Y."/>
            <person name="Lee D.W."/>
            <person name="Kim B.S."/>
            <person name="Kim J.-J."/>
        </authorList>
    </citation>
    <scope>NUCLEOTIDE SEQUENCE [LARGE SCALE GENOMIC DNA]</scope>
    <source>
        <strain evidence="2 3">YJ-S3-2</strain>
    </source>
</reference>
<evidence type="ECO:0000259" key="1">
    <source>
        <dbReference type="Pfam" id="PF04287"/>
    </source>
</evidence>
<proteinExistence type="predicted"/>
<dbReference type="InterPro" id="IPR023376">
    <property type="entry name" value="YqcC-like_dom"/>
</dbReference>
<dbReference type="EMBL" id="SJDL01000021">
    <property type="protein sequence ID" value="TBW54481.1"/>
    <property type="molecule type" value="Genomic_DNA"/>
</dbReference>
<sequence length="113" mass="12893">MAQTNDEQVTYIADGLLAIEVELRRLDYWEHEPPEPEALQSSQPFCVDTLTFTQWLQFIFLPRMKDLIEEERALPAVSGIAPMAEEFFRQEPVSGRIVINELARIDALLSGDA</sequence>
<evidence type="ECO:0000313" key="3">
    <source>
        <dbReference type="Proteomes" id="UP000313645"/>
    </source>
</evidence>
<dbReference type="Proteomes" id="UP000313645">
    <property type="component" value="Unassembled WGS sequence"/>
</dbReference>
<accession>A0ABY1ZKN4</accession>
<protein>
    <submittedName>
        <fullName evidence="2">YqcC family protein</fullName>
    </submittedName>
</protein>
<dbReference type="InterPro" id="IPR007384">
    <property type="entry name" value="UCP006257"/>
</dbReference>
<dbReference type="PANTHER" id="PTHR39586">
    <property type="entry name" value="CYTOPLASMIC PROTEIN-RELATED"/>
    <property type="match status" value="1"/>
</dbReference>
<name>A0ABY1ZKN4_9GAMM</name>
<dbReference type="Pfam" id="PF04287">
    <property type="entry name" value="DUF446"/>
    <property type="match status" value="1"/>
</dbReference>
<comment type="caution">
    <text evidence="2">The sequence shown here is derived from an EMBL/GenBank/DDBJ whole genome shotgun (WGS) entry which is preliminary data.</text>
</comment>
<evidence type="ECO:0000313" key="2">
    <source>
        <dbReference type="EMBL" id="TBW54481.1"/>
    </source>
</evidence>
<dbReference type="Gene3D" id="1.20.1440.40">
    <property type="entry name" value="YqcC-like"/>
    <property type="match status" value="1"/>
</dbReference>